<keyword evidence="1 5" id="KW-0808">Transferase</keyword>
<comment type="caution">
    <text evidence="5">The sequence shown here is derived from an EMBL/GenBank/DDBJ whole genome shotgun (WGS) entry which is preliminary data.</text>
</comment>
<dbReference type="Gene3D" id="3.40.630.30">
    <property type="match status" value="1"/>
</dbReference>
<dbReference type="PANTHER" id="PTHR43792:SF8">
    <property type="entry name" value="[RIBOSOMAL PROTEIN US5]-ALANINE N-ACETYLTRANSFERASE"/>
    <property type="match status" value="1"/>
</dbReference>
<dbReference type="Pfam" id="PF13302">
    <property type="entry name" value="Acetyltransf_3"/>
    <property type="match status" value="1"/>
</dbReference>
<evidence type="ECO:0000256" key="3">
    <source>
        <dbReference type="ARBA" id="ARBA00038502"/>
    </source>
</evidence>
<keyword evidence="2" id="KW-0012">Acyltransferase</keyword>
<dbReference type="EMBL" id="SRLE01000012">
    <property type="protein sequence ID" value="TGD71744.1"/>
    <property type="molecule type" value="Genomic_DNA"/>
</dbReference>
<organism evidence="5 6">
    <name type="scientific">Mangrovimicrobium sediminis</name>
    <dbReference type="NCBI Taxonomy" id="2562682"/>
    <lineage>
        <taxon>Bacteria</taxon>
        <taxon>Pseudomonadati</taxon>
        <taxon>Pseudomonadota</taxon>
        <taxon>Gammaproteobacteria</taxon>
        <taxon>Cellvibrionales</taxon>
        <taxon>Halieaceae</taxon>
        <taxon>Mangrovimicrobium</taxon>
    </lineage>
</organism>
<name>A0A4Z0LWZ6_9GAMM</name>
<dbReference type="InterPro" id="IPR051531">
    <property type="entry name" value="N-acetyltransferase"/>
</dbReference>
<dbReference type="Proteomes" id="UP000298050">
    <property type="component" value="Unassembled WGS sequence"/>
</dbReference>
<evidence type="ECO:0000256" key="2">
    <source>
        <dbReference type="ARBA" id="ARBA00023315"/>
    </source>
</evidence>
<dbReference type="AlphaFoldDB" id="A0A4Z0LWZ6"/>
<proteinExistence type="inferred from homology"/>
<keyword evidence="6" id="KW-1185">Reference proteome</keyword>
<sequence length="178" mass="20190">MTPTLSLRQATPEDREAVREAYARSADLHRPWTYPPADLDSYLSDPHRYFLCPDGERELLGTFHLSGIVRGYFQSAYLGYEAFAPHQGKGYMRTGMSLLIREAFSVLKLHRLEANIQPENTASLRLAAGAGFVREGFSRHYLNVGNRGWRDHERWALLNDAWMDPISDALSPLPPDGQ</sequence>
<dbReference type="OrthoDB" id="9801669at2"/>
<evidence type="ECO:0000313" key="6">
    <source>
        <dbReference type="Proteomes" id="UP000298050"/>
    </source>
</evidence>
<dbReference type="SUPFAM" id="SSF55729">
    <property type="entry name" value="Acyl-CoA N-acyltransferases (Nat)"/>
    <property type="match status" value="1"/>
</dbReference>
<evidence type="ECO:0000313" key="5">
    <source>
        <dbReference type="EMBL" id="TGD71744.1"/>
    </source>
</evidence>
<dbReference type="PANTHER" id="PTHR43792">
    <property type="entry name" value="GNAT FAMILY, PUTATIVE (AFU_ORTHOLOGUE AFUA_3G00765)-RELATED-RELATED"/>
    <property type="match status" value="1"/>
</dbReference>
<evidence type="ECO:0000259" key="4">
    <source>
        <dbReference type="PROSITE" id="PS51186"/>
    </source>
</evidence>
<comment type="similarity">
    <text evidence="3">Belongs to the acetyltransferase family. RimJ subfamily.</text>
</comment>
<gene>
    <name evidence="5" type="ORF">E4634_16650</name>
</gene>
<feature type="domain" description="N-acetyltransferase" evidence="4">
    <location>
        <begin position="5"/>
        <end position="160"/>
    </location>
</feature>
<protein>
    <submittedName>
        <fullName evidence="5">GNAT family N-acetyltransferase</fullName>
    </submittedName>
</protein>
<dbReference type="RefSeq" id="WP_135445788.1">
    <property type="nucleotide sequence ID" value="NZ_SRLE01000012.1"/>
</dbReference>
<dbReference type="InterPro" id="IPR000182">
    <property type="entry name" value="GNAT_dom"/>
</dbReference>
<evidence type="ECO:0000256" key="1">
    <source>
        <dbReference type="ARBA" id="ARBA00022679"/>
    </source>
</evidence>
<accession>A0A4Z0LWZ6</accession>
<dbReference type="GO" id="GO:0005737">
    <property type="term" value="C:cytoplasm"/>
    <property type="evidence" value="ECO:0007669"/>
    <property type="project" value="TreeGrafter"/>
</dbReference>
<reference evidence="5 6" key="1">
    <citation type="submission" date="2019-04" db="EMBL/GenBank/DDBJ databases">
        <title>Taxonomy of novel Haliea sp. from mangrove soil of West Coast of India.</title>
        <authorList>
            <person name="Verma A."/>
            <person name="Kumar P."/>
            <person name="Krishnamurthi S."/>
        </authorList>
    </citation>
    <scope>NUCLEOTIDE SEQUENCE [LARGE SCALE GENOMIC DNA]</scope>
    <source>
        <strain evidence="5 6">SAOS-164</strain>
    </source>
</reference>
<dbReference type="PROSITE" id="PS51186">
    <property type="entry name" value="GNAT"/>
    <property type="match status" value="1"/>
</dbReference>
<dbReference type="InterPro" id="IPR016181">
    <property type="entry name" value="Acyl_CoA_acyltransferase"/>
</dbReference>
<dbReference type="GO" id="GO:0008999">
    <property type="term" value="F:protein-N-terminal-alanine acetyltransferase activity"/>
    <property type="evidence" value="ECO:0007669"/>
    <property type="project" value="TreeGrafter"/>
</dbReference>